<keyword evidence="3" id="KW-0597">Phosphoprotein</keyword>
<proteinExistence type="predicted"/>
<reference evidence="6" key="1">
    <citation type="submission" date="2019-11" db="EMBL/GenBank/DDBJ databases">
        <title>Microbial mats filling the niche in hypersaline microbial mats.</title>
        <authorList>
            <person name="Wong H.L."/>
            <person name="Macleod F.I."/>
            <person name="White R.A. III"/>
            <person name="Burns B.P."/>
        </authorList>
    </citation>
    <scope>NUCLEOTIDE SEQUENCE</scope>
    <source>
        <strain evidence="6">Rbin_158</strain>
    </source>
</reference>
<dbReference type="Pfam" id="PF00072">
    <property type="entry name" value="Response_reg"/>
    <property type="match status" value="1"/>
</dbReference>
<dbReference type="SMART" id="SM00448">
    <property type="entry name" value="REC"/>
    <property type="match status" value="1"/>
</dbReference>
<evidence type="ECO:0000256" key="1">
    <source>
        <dbReference type="ARBA" id="ARBA00022679"/>
    </source>
</evidence>
<dbReference type="SUPFAM" id="SSF52172">
    <property type="entry name" value="CheY-like"/>
    <property type="match status" value="1"/>
</dbReference>
<feature type="domain" description="Response regulatory" evidence="4">
    <location>
        <begin position="3"/>
        <end position="118"/>
    </location>
</feature>
<evidence type="ECO:0000256" key="3">
    <source>
        <dbReference type="PROSITE-ProRule" id="PRU00169"/>
    </source>
</evidence>
<dbReference type="Gene3D" id="3.40.50.2300">
    <property type="match status" value="1"/>
</dbReference>
<accession>A0A9D5JZN3</accession>
<dbReference type="GO" id="GO:0000160">
    <property type="term" value="P:phosphorelay signal transduction system"/>
    <property type="evidence" value="ECO:0007669"/>
    <property type="project" value="InterPro"/>
</dbReference>
<evidence type="ECO:0000256" key="2">
    <source>
        <dbReference type="ARBA" id="ARBA00022777"/>
    </source>
</evidence>
<dbReference type="InterPro" id="IPR013767">
    <property type="entry name" value="PAS_fold"/>
</dbReference>
<sequence>MKKIVIVDNDKVSVEVLANIMIQEGYTAFKAYDGVEGLQTIRAHSPEIVILDLFMPGIDGIRLCRYLKQMPEFSGIKIIALSPLTLEETLDIMEHEADFYIAKGYITDVADNTFRSLRLLLQGKDQLPLEERAFGFAGRHPRVVVEELLAERKHNETIMHNVGDGIFEVDADNVVTYVNPAGIAMIEKDEMSIIGHDISDVLGKRYDGQFQETLHRLKTAKQMTSLEMPVMYGKYTFEMKFANILSYDQQYAGSLLIVQNVSHLTERIRELTLLNDVGRLLTSTLDFNEVLQILMRQIQKILGVEAISLLLVEKATKDLIFQVALGRSAHNLQQTKLKAGQGIVGWVAKKGKPLLIPDVSVDPRFDKSLDEATGFKTKSMICVPLKIRNEVIGVIQVINHGDDKPFTEDNLYLLSSISMYASIAIEHANLYQEVHGN</sequence>
<organism evidence="6 7">
    <name type="scientific">candidate division KSB3 bacterium</name>
    <dbReference type="NCBI Taxonomy" id="2044937"/>
    <lineage>
        <taxon>Bacteria</taxon>
        <taxon>candidate division KSB3</taxon>
    </lineage>
</organism>
<dbReference type="GO" id="GO:0016301">
    <property type="term" value="F:kinase activity"/>
    <property type="evidence" value="ECO:0007669"/>
    <property type="project" value="UniProtKB-KW"/>
</dbReference>
<dbReference type="InterPro" id="IPR001789">
    <property type="entry name" value="Sig_transdc_resp-reg_receiver"/>
</dbReference>
<dbReference type="AlphaFoldDB" id="A0A9D5JZN3"/>
<dbReference type="Pfam" id="PF01590">
    <property type="entry name" value="GAF"/>
    <property type="match status" value="1"/>
</dbReference>
<dbReference type="Pfam" id="PF00989">
    <property type="entry name" value="PAS"/>
    <property type="match status" value="1"/>
</dbReference>
<comment type="caution">
    <text evidence="6">The sequence shown here is derived from an EMBL/GenBank/DDBJ whole genome shotgun (WGS) entry which is preliminary data.</text>
</comment>
<dbReference type="SMART" id="SM00065">
    <property type="entry name" value="GAF"/>
    <property type="match status" value="1"/>
</dbReference>
<dbReference type="Gene3D" id="3.30.450.20">
    <property type="entry name" value="PAS domain"/>
    <property type="match status" value="1"/>
</dbReference>
<dbReference type="SUPFAM" id="SSF55781">
    <property type="entry name" value="GAF domain-like"/>
    <property type="match status" value="1"/>
</dbReference>
<dbReference type="EMBL" id="WJJP01000685">
    <property type="protein sequence ID" value="MBD3327085.1"/>
    <property type="molecule type" value="Genomic_DNA"/>
</dbReference>
<dbReference type="CDD" id="cd00130">
    <property type="entry name" value="PAS"/>
    <property type="match status" value="1"/>
</dbReference>
<dbReference type="PANTHER" id="PTHR43155">
    <property type="entry name" value="CYCLIC DI-GMP PHOSPHODIESTERASE PA4108-RELATED"/>
    <property type="match status" value="1"/>
</dbReference>
<dbReference type="InterPro" id="IPR035965">
    <property type="entry name" value="PAS-like_dom_sf"/>
</dbReference>
<feature type="domain" description="PAS" evidence="5">
    <location>
        <begin position="151"/>
        <end position="221"/>
    </location>
</feature>
<dbReference type="Proteomes" id="UP000649604">
    <property type="component" value="Unassembled WGS sequence"/>
</dbReference>
<feature type="modified residue" description="4-aspartylphosphate" evidence="3">
    <location>
        <position position="52"/>
    </location>
</feature>
<evidence type="ECO:0000313" key="6">
    <source>
        <dbReference type="EMBL" id="MBD3327085.1"/>
    </source>
</evidence>
<dbReference type="InterPro" id="IPR011006">
    <property type="entry name" value="CheY-like_superfamily"/>
</dbReference>
<dbReference type="GO" id="GO:0006355">
    <property type="term" value="P:regulation of DNA-templated transcription"/>
    <property type="evidence" value="ECO:0007669"/>
    <property type="project" value="InterPro"/>
</dbReference>
<dbReference type="PANTHER" id="PTHR43155:SF2">
    <property type="entry name" value="CYCLIC DI-GMP PHOSPHODIESTERASE PA4108"/>
    <property type="match status" value="1"/>
</dbReference>
<dbReference type="InterPro" id="IPR003018">
    <property type="entry name" value="GAF"/>
</dbReference>
<dbReference type="SMART" id="SM00091">
    <property type="entry name" value="PAS"/>
    <property type="match status" value="1"/>
</dbReference>
<name>A0A9D5JZN3_9BACT</name>
<dbReference type="InterPro" id="IPR000014">
    <property type="entry name" value="PAS"/>
</dbReference>
<evidence type="ECO:0000259" key="4">
    <source>
        <dbReference type="PROSITE" id="PS50110"/>
    </source>
</evidence>
<keyword evidence="1" id="KW-0808">Transferase</keyword>
<dbReference type="PROSITE" id="PS50112">
    <property type="entry name" value="PAS"/>
    <property type="match status" value="1"/>
</dbReference>
<evidence type="ECO:0000313" key="7">
    <source>
        <dbReference type="Proteomes" id="UP000649604"/>
    </source>
</evidence>
<protein>
    <submittedName>
        <fullName evidence="6">GAF domain-containing protein</fullName>
    </submittedName>
</protein>
<gene>
    <name evidence="6" type="ORF">GF339_21035</name>
</gene>
<keyword evidence="2" id="KW-0418">Kinase</keyword>
<dbReference type="PROSITE" id="PS50110">
    <property type="entry name" value="RESPONSE_REGULATORY"/>
    <property type="match status" value="1"/>
</dbReference>
<dbReference type="Gene3D" id="3.30.450.40">
    <property type="match status" value="1"/>
</dbReference>
<dbReference type="InterPro" id="IPR029016">
    <property type="entry name" value="GAF-like_dom_sf"/>
</dbReference>
<dbReference type="SUPFAM" id="SSF55785">
    <property type="entry name" value="PYP-like sensor domain (PAS domain)"/>
    <property type="match status" value="1"/>
</dbReference>
<evidence type="ECO:0000259" key="5">
    <source>
        <dbReference type="PROSITE" id="PS50112"/>
    </source>
</evidence>